<dbReference type="Pfam" id="PF10335">
    <property type="entry name" value="DUF294_C"/>
    <property type="match status" value="1"/>
</dbReference>
<reference evidence="3 4" key="1">
    <citation type="submission" date="2022-02" db="EMBL/GenBank/DDBJ databases">
        <title>Study of halophilic communities from a Mexican lake.</title>
        <authorList>
            <person name="Hernandez-Soto L.M."/>
            <person name="Martinez-Abarca F."/>
            <person name="Ramirez-Saad H.C."/>
            <person name="Aguirre-Garrido J.F."/>
        </authorList>
    </citation>
    <scope>NUCLEOTIDE SEQUENCE [LARGE SCALE GENOMIC DNA]</scope>
    <source>
        <strain evidence="3 4">Hjan13</strain>
    </source>
</reference>
<evidence type="ECO:0000313" key="3">
    <source>
        <dbReference type="EMBL" id="MCZ0926595.1"/>
    </source>
</evidence>
<evidence type="ECO:0000313" key="4">
    <source>
        <dbReference type="Proteomes" id="UP001321125"/>
    </source>
</evidence>
<dbReference type="InterPro" id="IPR018821">
    <property type="entry name" value="DUF294_put_nucleoTrafse_sb-bd"/>
</dbReference>
<organism evidence="3 4">
    <name type="scientific">Vreelandella janggokensis</name>
    <dbReference type="NCBI Taxonomy" id="370767"/>
    <lineage>
        <taxon>Bacteria</taxon>
        <taxon>Pseudomonadati</taxon>
        <taxon>Pseudomonadota</taxon>
        <taxon>Gammaproteobacteria</taxon>
        <taxon>Oceanospirillales</taxon>
        <taxon>Halomonadaceae</taxon>
        <taxon>Vreelandella</taxon>
    </lineage>
</organism>
<comment type="caution">
    <text evidence="3">The sequence shown here is derived from an EMBL/GenBank/DDBJ whole genome shotgun (WGS) entry which is preliminary data.</text>
</comment>
<dbReference type="CDD" id="cd05401">
    <property type="entry name" value="NT_GlnE_GlnD_like"/>
    <property type="match status" value="1"/>
</dbReference>
<dbReference type="Pfam" id="PF03445">
    <property type="entry name" value="DUF294"/>
    <property type="match status" value="1"/>
</dbReference>
<evidence type="ECO:0000259" key="2">
    <source>
        <dbReference type="Pfam" id="PF10335"/>
    </source>
</evidence>
<name>A0ABT4ISF1_9GAMM</name>
<accession>A0ABT4ISF1</accession>
<keyword evidence="4" id="KW-1185">Reference proteome</keyword>
<evidence type="ECO:0000259" key="1">
    <source>
        <dbReference type="Pfam" id="PF03445"/>
    </source>
</evidence>
<proteinExistence type="predicted"/>
<dbReference type="EMBL" id="JAKNQU010000002">
    <property type="protein sequence ID" value="MCZ0926595.1"/>
    <property type="molecule type" value="Genomic_DNA"/>
</dbReference>
<gene>
    <name evidence="3" type="ORF">L0635_05825</name>
</gene>
<protein>
    <submittedName>
        <fullName evidence="3">DUF294 nucleotidyltransferase-like domain-containing protein</fullName>
    </submittedName>
</protein>
<dbReference type="RefSeq" id="WP_268901375.1">
    <property type="nucleotide sequence ID" value="NZ_JAKNQT010000001.1"/>
</dbReference>
<feature type="domain" description="DUF294" evidence="2">
    <location>
        <begin position="230"/>
        <end position="376"/>
    </location>
</feature>
<sequence length="383" mass="43050">MRVVHQASPWRSLFTDDGTLKLSALTAPLSHLSTHLSSPLTSLADAHAWQLSLAESLVRYDLPAWRISEVISDHNAMLYRQAISLSLDEMRAQGWGEPPVDYCVLLLGSAARYESLLGPDQDNALIIDDYPDHRHVEIDGYFQALGERFTNRLDEAGIPLCRGHVMARWPMWRKRLSEWRAQLSIWSADRRVKRVQQTNILLDFSPVAGNPALAEQLAESIAATLPKASLFMHEMAALLDELPVALDRFGRIASSPGLAAPHEQAVNLKQQGLMPLISAVRLLCVRHQHHEIGTRERLVALSHAAEVLTASQSDMLLAAFERLQQRLLDQQRYNKAGGHVADGWIDVHRLREDEQLLLKFDLQQIKAFVKQVRAAYQAVGLCR</sequence>
<dbReference type="Proteomes" id="UP001321125">
    <property type="component" value="Unassembled WGS sequence"/>
</dbReference>
<dbReference type="InterPro" id="IPR005105">
    <property type="entry name" value="GlnD_Uridyltrans_N"/>
</dbReference>
<feature type="domain" description="Protein-PII uridylyltransferase N-terminal" evidence="1">
    <location>
        <begin position="53"/>
        <end position="189"/>
    </location>
</feature>